<dbReference type="PANTHER" id="PTHR31340:SF3">
    <property type="entry name" value="MITOCHONDRIAL GENOME MAINTENANCE EXONUCLEASE 1"/>
    <property type="match status" value="1"/>
</dbReference>
<accession>A0A0F9UGD3</accession>
<name>A0A0F9UGD3_9ZZZZ</name>
<dbReference type="PANTHER" id="PTHR31340">
    <property type="entry name" value="MITOCHONDRIAL GENOME MAINTENANCE EXONUCLEASE 1"/>
    <property type="match status" value="1"/>
</dbReference>
<dbReference type="Pfam" id="PF12705">
    <property type="entry name" value="PDDEXK_1"/>
    <property type="match status" value="1"/>
</dbReference>
<reference evidence="2" key="1">
    <citation type="journal article" date="2015" name="Nature">
        <title>Complex archaea that bridge the gap between prokaryotes and eukaryotes.</title>
        <authorList>
            <person name="Spang A."/>
            <person name="Saw J.H."/>
            <person name="Jorgensen S.L."/>
            <person name="Zaremba-Niedzwiedzka K."/>
            <person name="Martijn J."/>
            <person name="Lind A.E."/>
            <person name="van Eijk R."/>
            <person name="Schleper C."/>
            <person name="Guy L."/>
            <person name="Ettema T.J."/>
        </authorList>
    </citation>
    <scope>NUCLEOTIDE SEQUENCE</scope>
</reference>
<proteinExistence type="predicted"/>
<comment type="caution">
    <text evidence="2">The sequence shown here is derived from an EMBL/GenBank/DDBJ whole genome shotgun (WGS) entry which is preliminary data.</text>
</comment>
<evidence type="ECO:0000259" key="1">
    <source>
        <dbReference type="Pfam" id="PF12705"/>
    </source>
</evidence>
<dbReference type="Gene3D" id="3.90.320.10">
    <property type="match status" value="1"/>
</dbReference>
<dbReference type="AlphaFoldDB" id="A0A0F9UGD3"/>
<evidence type="ECO:0000313" key="2">
    <source>
        <dbReference type="EMBL" id="KKN52678.1"/>
    </source>
</evidence>
<dbReference type="InterPro" id="IPR011335">
    <property type="entry name" value="Restrct_endonuc-II-like"/>
</dbReference>
<protein>
    <recommendedName>
        <fullName evidence="1">PD-(D/E)XK endonuclease-like domain-containing protein</fullName>
    </recommendedName>
</protein>
<dbReference type="SUPFAM" id="SSF52980">
    <property type="entry name" value="Restriction endonuclease-like"/>
    <property type="match status" value="1"/>
</dbReference>
<organism evidence="2">
    <name type="scientific">marine sediment metagenome</name>
    <dbReference type="NCBI Taxonomy" id="412755"/>
    <lineage>
        <taxon>unclassified sequences</taxon>
        <taxon>metagenomes</taxon>
        <taxon>ecological metagenomes</taxon>
    </lineage>
</organism>
<dbReference type="InterPro" id="IPR011604">
    <property type="entry name" value="PDDEXK-like_dom_sf"/>
</dbReference>
<dbReference type="EMBL" id="LAZR01001009">
    <property type="protein sequence ID" value="KKN52678.1"/>
    <property type="molecule type" value="Genomic_DNA"/>
</dbReference>
<feature type="domain" description="PD-(D/E)XK endonuclease-like" evidence="1">
    <location>
        <begin position="55"/>
        <end position="198"/>
    </location>
</feature>
<gene>
    <name evidence="2" type="ORF">LCGC14_0610110</name>
</gene>
<dbReference type="InterPro" id="IPR038726">
    <property type="entry name" value="PDDEXK_AddAB-type"/>
</dbReference>
<sequence>MIPGLEVRYNINGSPYISVTQLLDLDPAKGDGLARWEKKMGGPTKAAIVRGRRALIGSVIHYRIERWLCRYFREPMPTRVKLKWDDGRRAVLSDFNQEMRDAIASIWSYFEEWVVPLAESGDLVPLYIEKKLWHEDYLYAGTVDLICKYKGELVIMDWKTANWLVDDHSYGAQLTAYELAAIKRGVIPRQADALYVVRINEKHDGVDVHRCARDWPKFERCLNRYYELTGIQPIRPQ</sequence>